<dbReference type="InterPro" id="IPR012851">
    <property type="entry name" value="Spore_coat_CotF-like"/>
</dbReference>
<evidence type="ECO:0000256" key="3">
    <source>
        <dbReference type="ARBA" id="ARBA00024344"/>
    </source>
</evidence>
<reference evidence="4 5" key="1">
    <citation type="submission" date="2010-08" db="EMBL/GenBank/DDBJ databases">
        <title>Complete sequence of Clostridium cellulovorans 743B.</title>
        <authorList>
            <consortium name="US DOE Joint Genome Institute"/>
            <person name="Lucas S."/>
            <person name="Copeland A."/>
            <person name="Lapidus A."/>
            <person name="Cheng J.-F."/>
            <person name="Bruce D."/>
            <person name="Goodwin L."/>
            <person name="Pitluck S."/>
            <person name="Chertkov O."/>
            <person name="Detter J.C."/>
            <person name="Han C."/>
            <person name="Tapia R."/>
            <person name="Land M."/>
            <person name="Hauser L."/>
            <person name="Chang Y.-J."/>
            <person name="Jeffries C."/>
            <person name="Kyrpides N."/>
            <person name="Ivanova N."/>
            <person name="Mikhailova N."/>
            <person name="Hemme C.L."/>
            <person name="Woyke T."/>
        </authorList>
    </citation>
    <scope>NUCLEOTIDE SEQUENCE [LARGE SCALE GENOMIC DNA]</scope>
    <source>
        <strain evidence="5">ATCC 35296 / DSM 3052 / OCM 3 / 743B</strain>
    </source>
</reference>
<organism evidence="4 5">
    <name type="scientific">Clostridium cellulovorans (strain ATCC 35296 / DSM 3052 / OCM 3 / 743B)</name>
    <dbReference type="NCBI Taxonomy" id="573061"/>
    <lineage>
        <taxon>Bacteria</taxon>
        <taxon>Bacillati</taxon>
        <taxon>Bacillota</taxon>
        <taxon>Clostridia</taxon>
        <taxon>Eubacteriales</taxon>
        <taxon>Clostridiaceae</taxon>
        <taxon>Clostridium</taxon>
    </lineage>
</organism>
<dbReference type="EMBL" id="CP002160">
    <property type="protein sequence ID" value="ADL50638.1"/>
    <property type="molecule type" value="Genomic_DNA"/>
</dbReference>
<dbReference type="RefSeq" id="WP_010076523.1">
    <property type="nucleotide sequence ID" value="NC_014393.1"/>
</dbReference>
<sequence>MGTIMNSIAKNTTDLNDEIIAGNMIGSAKTAADAYLNATMTSATPELRAMYSSSLNQIIGGHSALTDLAVNRGWVSPYSEPAQQLAETFSKSQRTVDNR</sequence>
<keyword evidence="1" id="KW-0749">Sporulation</keyword>
<gene>
    <name evidence="4" type="ordered locus">Clocel_0868</name>
</gene>
<evidence type="ECO:0000256" key="1">
    <source>
        <dbReference type="ARBA" id="ARBA00022969"/>
    </source>
</evidence>
<dbReference type="PANTHER" id="PTHR39183">
    <property type="entry name" value="SPORE COAT PROTEIN F-LIKE PROTEIN YHCQ"/>
    <property type="match status" value="1"/>
</dbReference>
<evidence type="ECO:0000313" key="5">
    <source>
        <dbReference type="Proteomes" id="UP000002730"/>
    </source>
</evidence>
<dbReference type="HOGENOM" id="CLU_163858_1_0_9"/>
<dbReference type="GO" id="GO:0030435">
    <property type="term" value="P:sporulation resulting in formation of a cellular spore"/>
    <property type="evidence" value="ECO:0007669"/>
    <property type="project" value="UniProtKB-KW"/>
</dbReference>
<comment type="subcellular location">
    <subcellularLocation>
        <location evidence="2">Spore coat</location>
    </subcellularLocation>
</comment>
<dbReference type="AlphaFoldDB" id="D9SSP1"/>
<name>D9SSP1_CLOC7</name>
<proteinExistence type="inferred from homology"/>
<accession>D9SSP1</accession>
<evidence type="ECO:0000256" key="2">
    <source>
        <dbReference type="ARBA" id="ARBA00024325"/>
    </source>
</evidence>
<dbReference type="KEGG" id="ccb:Clocel_0868"/>
<dbReference type="PANTHER" id="PTHR39183:SF1">
    <property type="entry name" value="SPORE COAT PROTEIN F-LIKE PROTEIN YHCQ"/>
    <property type="match status" value="1"/>
</dbReference>
<dbReference type="STRING" id="573061.Clocel_0868"/>
<dbReference type="eggNOG" id="COG5577">
    <property type="taxonomic scope" value="Bacteria"/>
</dbReference>
<evidence type="ECO:0000313" key="4">
    <source>
        <dbReference type="EMBL" id="ADL50638.1"/>
    </source>
</evidence>
<comment type="similarity">
    <text evidence="3">Belongs to the CotF family.</text>
</comment>
<dbReference type="Gene3D" id="1.20.1260.10">
    <property type="match status" value="1"/>
</dbReference>
<dbReference type="Proteomes" id="UP000002730">
    <property type="component" value="Chromosome"/>
</dbReference>
<dbReference type="InterPro" id="IPR012347">
    <property type="entry name" value="Ferritin-like"/>
</dbReference>
<dbReference type="OrthoDB" id="1682820at2"/>
<keyword evidence="5" id="KW-1185">Reference proteome</keyword>
<dbReference type="Pfam" id="PF07875">
    <property type="entry name" value="Coat_F"/>
    <property type="match status" value="1"/>
</dbReference>
<protein>
    <submittedName>
        <fullName evidence="4">Coat F domain protein</fullName>
    </submittedName>
</protein>